<dbReference type="PROSITE" id="PS50893">
    <property type="entry name" value="ABC_TRANSPORTER_2"/>
    <property type="match status" value="1"/>
</dbReference>
<dbReference type="Pfam" id="PF00005">
    <property type="entry name" value="ABC_tran"/>
    <property type="match status" value="1"/>
</dbReference>
<keyword evidence="3 10" id="KW-0812">Transmembrane</keyword>
<dbReference type="Gene3D" id="3.40.50.300">
    <property type="entry name" value="P-loop containing nucleotide triphosphate hydrolases"/>
    <property type="match status" value="1"/>
</dbReference>
<dbReference type="InterPro" id="IPR027417">
    <property type="entry name" value="P-loop_NTPase"/>
</dbReference>
<dbReference type="CDD" id="cd03253">
    <property type="entry name" value="ABCC_ATM1_transporter"/>
    <property type="match status" value="1"/>
</dbReference>
<dbReference type="InterPro" id="IPR039421">
    <property type="entry name" value="Type_1_exporter"/>
</dbReference>
<comment type="similarity">
    <text evidence="8">Belongs to the ABC transporter superfamily. ABCB family. Heavy Metal importer (TC 3.A.1.210) subfamily.</text>
</comment>
<evidence type="ECO:0000256" key="10">
    <source>
        <dbReference type="SAM" id="Phobius"/>
    </source>
</evidence>
<feature type="compositionally biased region" description="Basic and acidic residues" evidence="9">
    <location>
        <begin position="939"/>
        <end position="958"/>
    </location>
</feature>
<sequence>MDTQSAIPSPSFVLAAHDSHHSTADRLRPVVQFIQYANPVFLLLFFLVAFTVRSIVSSTSNRNVETPTTTGPGGKPLPATDPTRNFVKDQAHDDVTHTQKLVFAWLSVFAALTFIANAALTIIHAIIARSDHWWSGRAVVIYLVGSFFVYCLFIISLLDSKPSPTAANLATWIVATAIEIVLATLSIAIYTHIHKQPSARHPANDKEHLSFGMTGWEAGEIALDCLRIAILLLLIGLYLVLVTLPQWRRAQEAGSSSETTSLLGGSGQPGHAENGNGHANGSYGSINNHANGKPPNTGEAPPAWSRPTGAPSRSWWEYLKGYRVFFPYLWPSKDRRLQILVIVCFLIVLVQRFINLLVPKQIGKLVKALSDPTEGGSPSKQIVIYIFLRFIQGNNGLLGAMRSVLWIPVSQYSYRELSVAAFEHVHSLSLDFHLGKKTGEVLSALGKGSSVNTFLEQVTFQVAPMLLDLAVAVGYFLVDYDAYYALVLSIVTFWYIYLTIRMAQWRAEIRREMVNADRDSDAVKNDSMVSYETVKYFNAEAYEFNRYRNAVKKFQVAEHQVNFSLNLMNVSQNTVFMLGLLVTCFIAAYQVTTGEMGVDKFVELVTYMGQLQAPLNFFGTFYRMIQSAMINSERMLELFKEQPTVVDTPHAEQLLSCQGHLRFNDVHFAYDDRKPALQGLDFDCPPGTTTAFVGESGGGKSTVFRLLYRFYNIMSGSIQLDGYDVEDLTIDSVRSHIGVVPQDTVLFNETIMYNLKYANQDASDEDVYEACRAASIHDKIMSFPDQYATKVGDRGLRLSGGEKQRVAIARTILKNPRIIMLDEATAALDTETEQHIQEAFTTLAEGRTMLIIAHRLSTVTHADQILVLNKGKVVERGTHEDLLERNGQYASMWKKQIRAQRAAEQARVLKDKAERLRRASKDGTTIDDESSSHSNSSSDDERIKRYKAAAREHHEDTTNGKPHGHP</sequence>
<feature type="domain" description="ABC transporter" evidence="11">
    <location>
        <begin position="661"/>
        <end position="895"/>
    </location>
</feature>
<dbReference type="SUPFAM" id="SSF90123">
    <property type="entry name" value="ABC transporter transmembrane region"/>
    <property type="match status" value="1"/>
</dbReference>
<accession>A0A9W4XRK0</accession>
<dbReference type="PROSITE" id="PS00211">
    <property type="entry name" value="ABC_TRANSPORTER_1"/>
    <property type="match status" value="1"/>
</dbReference>
<dbReference type="OrthoDB" id="6500128at2759"/>
<dbReference type="FunFam" id="3.40.50.300:FF:000186">
    <property type="entry name" value="ATP-binding cassette sub-family B member 7, mitochondrial"/>
    <property type="match status" value="1"/>
</dbReference>
<evidence type="ECO:0000313" key="13">
    <source>
        <dbReference type="EMBL" id="CAI6334926.1"/>
    </source>
</evidence>
<dbReference type="GO" id="GO:0005774">
    <property type="term" value="C:vacuolar membrane"/>
    <property type="evidence" value="ECO:0007669"/>
    <property type="project" value="TreeGrafter"/>
</dbReference>
<feature type="region of interest" description="Disordered" evidence="9">
    <location>
        <begin position="61"/>
        <end position="83"/>
    </location>
</feature>
<name>A0A9W4XRK0_9PLEO</name>
<evidence type="ECO:0000256" key="6">
    <source>
        <dbReference type="ARBA" id="ARBA00022989"/>
    </source>
</evidence>
<evidence type="ECO:0000256" key="5">
    <source>
        <dbReference type="ARBA" id="ARBA00022840"/>
    </source>
</evidence>
<dbReference type="GO" id="GO:0005524">
    <property type="term" value="F:ATP binding"/>
    <property type="evidence" value="ECO:0007669"/>
    <property type="project" value="UniProtKB-KW"/>
</dbReference>
<dbReference type="FunFam" id="1.20.1560.10:FF:000050">
    <property type="entry name" value="Vacuolar ABC heavy metal transporter (Hmt1)"/>
    <property type="match status" value="1"/>
</dbReference>
<feature type="transmembrane region" description="Helical" evidence="10">
    <location>
        <begin position="36"/>
        <end position="56"/>
    </location>
</feature>
<evidence type="ECO:0008006" key="15">
    <source>
        <dbReference type="Google" id="ProtNLM"/>
    </source>
</evidence>
<dbReference type="Pfam" id="PF00664">
    <property type="entry name" value="ABC_membrane"/>
    <property type="match status" value="1"/>
</dbReference>
<feature type="transmembrane region" description="Helical" evidence="10">
    <location>
        <begin position="483"/>
        <end position="503"/>
    </location>
</feature>
<dbReference type="AlphaFoldDB" id="A0A9W4XRK0"/>
<keyword evidence="14" id="KW-1185">Reference proteome</keyword>
<feature type="compositionally biased region" description="Low complexity" evidence="9">
    <location>
        <begin position="270"/>
        <end position="281"/>
    </location>
</feature>
<feature type="domain" description="ABC transmembrane type-1" evidence="12">
    <location>
        <begin position="342"/>
        <end position="627"/>
    </location>
</feature>
<dbReference type="InterPro" id="IPR011527">
    <property type="entry name" value="ABC1_TM_dom"/>
</dbReference>
<evidence type="ECO:0000256" key="3">
    <source>
        <dbReference type="ARBA" id="ARBA00022692"/>
    </source>
</evidence>
<evidence type="ECO:0000259" key="12">
    <source>
        <dbReference type="PROSITE" id="PS50929"/>
    </source>
</evidence>
<feature type="transmembrane region" description="Helical" evidence="10">
    <location>
        <begin position="228"/>
        <end position="247"/>
    </location>
</feature>
<feature type="transmembrane region" description="Helical" evidence="10">
    <location>
        <begin position="139"/>
        <end position="158"/>
    </location>
</feature>
<keyword evidence="6 10" id="KW-1133">Transmembrane helix</keyword>
<dbReference type="GO" id="GO:0140359">
    <property type="term" value="F:ABC-type transporter activity"/>
    <property type="evidence" value="ECO:0007669"/>
    <property type="project" value="InterPro"/>
</dbReference>
<gene>
    <name evidence="13" type="ORF">PDIGIT_LOCUS8000</name>
</gene>
<evidence type="ECO:0000259" key="11">
    <source>
        <dbReference type="PROSITE" id="PS50893"/>
    </source>
</evidence>
<dbReference type="Gene3D" id="1.20.1560.10">
    <property type="entry name" value="ABC transporter type 1, transmembrane domain"/>
    <property type="match status" value="1"/>
</dbReference>
<dbReference type="SMART" id="SM00382">
    <property type="entry name" value="AAA"/>
    <property type="match status" value="1"/>
</dbReference>
<proteinExistence type="inferred from homology"/>
<dbReference type="InterPro" id="IPR036640">
    <property type="entry name" value="ABC1_TM_sf"/>
</dbReference>
<dbReference type="CDD" id="cd18583">
    <property type="entry name" value="ABC_6TM_HMT1"/>
    <property type="match status" value="1"/>
</dbReference>
<feature type="transmembrane region" description="Helical" evidence="10">
    <location>
        <begin position="102"/>
        <end position="127"/>
    </location>
</feature>
<dbReference type="InterPro" id="IPR003439">
    <property type="entry name" value="ABC_transporter-like_ATP-bd"/>
</dbReference>
<organism evidence="13 14">
    <name type="scientific">Periconia digitata</name>
    <dbReference type="NCBI Taxonomy" id="1303443"/>
    <lineage>
        <taxon>Eukaryota</taxon>
        <taxon>Fungi</taxon>
        <taxon>Dikarya</taxon>
        <taxon>Ascomycota</taxon>
        <taxon>Pezizomycotina</taxon>
        <taxon>Dothideomycetes</taxon>
        <taxon>Pleosporomycetidae</taxon>
        <taxon>Pleosporales</taxon>
        <taxon>Massarineae</taxon>
        <taxon>Periconiaceae</taxon>
        <taxon>Periconia</taxon>
    </lineage>
</organism>
<feature type="region of interest" description="Disordered" evidence="9">
    <location>
        <begin position="916"/>
        <end position="966"/>
    </location>
</feature>
<protein>
    <recommendedName>
        <fullName evidence="15">Heavy metal tolerance protein</fullName>
    </recommendedName>
</protein>
<feature type="region of interest" description="Disordered" evidence="9">
    <location>
        <begin position="255"/>
        <end position="308"/>
    </location>
</feature>
<dbReference type="PANTHER" id="PTHR24221">
    <property type="entry name" value="ATP-BINDING CASSETTE SUB-FAMILY B"/>
    <property type="match status" value="1"/>
</dbReference>
<keyword evidence="2" id="KW-0813">Transport</keyword>
<evidence type="ECO:0000256" key="8">
    <source>
        <dbReference type="ARBA" id="ARBA00024363"/>
    </source>
</evidence>
<feature type="transmembrane region" description="Helical" evidence="10">
    <location>
        <begin position="574"/>
        <end position="592"/>
    </location>
</feature>
<dbReference type="PROSITE" id="PS50929">
    <property type="entry name" value="ABC_TM1F"/>
    <property type="match status" value="1"/>
</dbReference>
<dbReference type="Proteomes" id="UP001152607">
    <property type="component" value="Unassembled WGS sequence"/>
</dbReference>
<evidence type="ECO:0000313" key="14">
    <source>
        <dbReference type="Proteomes" id="UP001152607"/>
    </source>
</evidence>
<dbReference type="PANTHER" id="PTHR24221:SF651">
    <property type="entry name" value="HEAVY METAL TOLERANCE PROTEIN"/>
    <property type="match status" value="1"/>
</dbReference>
<evidence type="ECO:0000256" key="4">
    <source>
        <dbReference type="ARBA" id="ARBA00022741"/>
    </source>
</evidence>
<dbReference type="InterPro" id="IPR003593">
    <property type="entry name" value="AAA+_ATPase"/>
</dbReference>
<evidence type="ECO:0000256" key="1">
    <source>
        <dbReference type="ARBA" id="ARBA00004141"/>
    </source>
</evidence>
<dbReference type="InterPro" id="IPR017871">
    <property type="entry name" value="ABC_transporter-like_CS"/>
</dbReference>
<evidence type="ECO:0000256" key="7">
    <source>
        <dbReference type="ARBA" id="ARBA00023136"/>
    </source>
</evidence>
<keyword evidence="4" id="KW-0547">Nucleotide-binding</keyword>
<dbReference type="GO" id="GO:0016887">
    <property type="term" value="F:ATP hydrolysis activity"/>
    <property type="evidence" value="ECO:0007669"/>
    <property type="project" value="InterPro"/>
</dbReference>
<keyword evidence="5" id="KW-0067">ATP-binding</keyword>
<feature type="transmembrane region" description="Helical" evidence="10">
    <location>
        <begin position="170"/>
        <end position="190"/>
    </location>
</feature>
<comment type="subcellular location">
    <subcellularLocation>
        <location evidence="1">Membrane</location>
        <topology evidence="1">Multi-pass membrane protein</topology>
    </subcellularLocation>
</comment>
<reference evidence="13" key="1">
    <citation type="submission" date="2023-01" db="EMBL/GenBank/DDBJ databases">
        <authorList>
            <person name="Van Ghelder C."/>
            <person name="Rancurel C."/>
        </authorList>
    </citation>
    <scope>NUCLEOTIDE SEQUENCE</scope>
    <source>
        <strain evidence="13">CNCM I-4278</strain>
    </source>
</reference>
<keyword evidence="7 10" id="KW-0472">Membrane</keyword>
<comment type="caution">
    <text evidence="13">The sequence shown here is derived from an EMBL/GenBank/DDBJ whole genome shotgun (WGS) entry which is preliminary data.</text>
</comment>
<evidence type="ECO:0000256" key="2">
    <source>
        <dbReference type="ARBA" id="ARBA00022448"/>
    </source>
</evidence>
<dbReference type="GO" id="GO:0000041">
    <property type="term" value="P:transition metal ion transport"/>
    <property type="evidence" value="ECO:0007669"/>
    <property type="project" value="UniProtKB-ARBA"/>
</dbReference>
<evidence type="ECO:0000256" key="9">
    <source>
        <dbReference type="SAM" id="MobiDB-lite"/>
    </source>
</evidence>
<feature type="transmembrane region" description="Helical" evidence="10">
    <location>
        <begin position="337"/>
        <end position="358"/>
    </location>
</feature>
<dbReference type="SUPFAM" id="SSF52540">
    <property type="entry name" value="P-loop containing nucleoside triphosphate hydrolases"/>
    <property type="match status" value="1"/>
</dbReference>
<dbReference type="EMBL" id="CAOQHR010000005">
    <property type="protein sequence ID" value="CAI6334926.1"/>
    <property type="molecule type" value="Genomic_DNA"/>
</dbReference>